<evidence type="ECO:0000256" key="1">
    <source>
        <dbReference type="ARBA" id="ARBA00004141"/>
    </source>
</evidence>
<reference evidence="8" key="1">
    <citation type="journal article" date="2013" name="Science">
        <title>Gene transfer from bacteria and archaea facilitated evolution of an extremophilic eukaryote.</title>
        <authorList>
            <person name="Schonknecht G."/>
            <person name="Chen W.H."/>
            <person name="Ternes C.M."/>
            <person name="Barbier G.G."/>
            <person name="Shrestha R.P."/>
            <person name="Stanke M."/>
            <person name="Brautigam A."/>
            <person name="Baker B.J."/>
            <person name="Banfield J.F."/>
            <person name="Garavito R.M."/>
            <person name="Carr K."/>
            <person name="Wilkerson C."/>
            <person name="Rensing S.A."/>
            <person name="Gagneul D."/>
            <person name="Dickenson N.E."/>
            <person name="Oesterhelt C."/>
            <person name="Lercher M.J."/>
            <person name="Weber A.P."/>
        </authorList>
    </citation>
    <scope>NUCLEOTIDE SEQUENCE [LARGE SCALE GENOMIC DNA]</scope>
    <source>
        <strain evidence="8">074W</strain>
    </source>
</reference>
<evidence type="ECO:0000259" key="6">
    <source>
        <dbReference type="Pfam" id="PF04547"/>
    </source>
</evidence>
<dbReference type="EMBL" id="KB454613">
    <property type="protein sequence ID" value="EME26093.1"/>
    <property type="molecule type" value="Genomic_DNA"/>
</dbReference>
<keyword evidence="8" id="KW-1185">Reference proteome</keyword>
<dbReference type="AlphaFoldDB" id="M2XR10"/>
<dbReference type="Gramene" id="EME26093">
    <property type="protein sequence ID" value="EME26093"/>
    <property type="gene ID" value="Gasu_62580"/>
</dbReference>
<dbReference type="InterPro" id="IPR007632">
    <property type="entry name" value="Anoctamin"/>
</dbReference>
<proteinExistence type="predicted"/>
<dbReference type="GeneID" id="17085080"/>
<accession>M2XR10</accession>
<feature type="transmembrane region" description="Helical" evidence="5">
    <location>
        <begin position="43"/>
        <end position="63"/>
    </location>
</feature>
<sequence>MKSGDRFQDWQKVDVVAIQQYGLPSYGGVFDQYLELMRQFSQIILFSAAFPLGALLSLLSGYVEIYWERYQLIHWVRRPFPHRGVFIGAWYFALEAISIASVMTNLGIVFVTNGEEISQVFPWSATARLFVAVVLEHVIVALRFFIAIGIDDVPSWIRMAHLKNTHALSRELDQVETQLGQIRKRKWRHR</sequence>
<organism evidence="7 8">
    <name type="scientific">Galdieria sulphuraria</name>
    <name type="common">Red alga</name>
    <dbReference type="NCBI Taxonomy" id="130081"/>
    <lineage>
        <taxon>Eukaryota</taxon>
        <taxon>Rhodophyta</taxon>
        <taxon>Bangiophyceae</taxon>
        <taxon>Galdieriales</taxon>
        <taxon>Galdieriaceae</taxon>
        <taxon>Galdieria</taxon>
    </lineage>
</organism>
<dbReference type="GO" id="GO:0005254">
    <property type="term" value="F:chloride channel activity"/>
    <property type="evidence" value="ECO:0007669"/>
    <property type="project" value="TreeGrafter"/>
</dbReference>
<keyword evidence="2 5" id="KW-0812">Transmembrane</keyword>
<evidence type="ECO:0000256" key="3">
    <source>
        <dbReference type="ARBA" id="ARBA00022989"/>
    </source>
</evidence>
<feature type="domain" description="Anoctamin transmembrane" evidence="6">
    <location>
        <begin position="19"/>
        <end position="160"/>
    </location>
</feature>
<feature type="transmembrane region" description="Helical" evidence="5">
    <location>
        <begin position="129"/>
        <end position="150"/>
    </location>
</feature>
<evidence type="ECO:0000256" key="4">
    <source>
        <dbReference type="ARBA" id="ARBA00023136"/>
    </source>
</evidence>
<feature type="transmembrane region" description="Helical" evidence="5">
    <location>
        <begin position="84"/>
        <end position="109"/>
    </location>
</feature>
<protein>
    <recommendedName>
        <fullName evidence="6">Anoctamin transmembrane domain-containing protein</fullName>
    </recommendedName>
</protein>
<dbReference type="KEGG" id="gsl:Gasu_62580"/>
<dbReference type="Pfam" id="PF04547">
    <property type="entry name" value="Anoctamin"/>
    <property type="match status" value="1"/>
</dbReference>
<dbReference type="PANTHER" id="PTHR12308">
    <property type="entry name" value="ANOCTAMIN"/>
    <property type="match status" value="1"/>
</dbReference>
<keyword evidence="4 5" id="KW-0472">Membrane</keyword>
<gene>
    <name evidence="7" type="ORF">Gasu_62580</name>
</gene>
<dbReference type="PANTHER" id="PTHR12308:SF73">
    <property type="entry name" value="ANOCTAMIN"/>
    <property type="match status" value="1"/>
</dbReference>
<keyword evidence="3 5" id="KW-1133">Transmembrane helix</keyword>
<evidence type="ECO:0000313" key="8">
    <source>
        <dbReference type="Proteomes" id="UP000030680"/>
    </source>
</evidence>
<dbReference type="OMA" id="WIEQERI"/>
<dbReference type="GO" id="GO:0005886">
    <property type="term" value="C:plasma membrane"/>
    <property type="evidence" value="ECO:0007669"/>
    <property type="project" value="TreeGrafter"/>
</dbReference>
<dbReference type="OrthoDB" id="296386at2759"/>
<name>M2XR10_GALSU</name>
<evidence type="ECO:0000256" key="5">
    <source>
        <dbReference type="SAM" id="Phobius"/>
    </source>
</evidence>
<dbReference type="Proteomes" id="UP000030680">
    <property type="component" value="Unassembled WGS sequence"/>
</dbReference>
<evidence type="ECO:0000256" key="2">
    <source>
        <dbReference type="ARBA" id="ARBA00022692"/>
    </source>
</evidence>
<dbReference type="RefSeq" id="XP_005702613.1">
    <property type="nucleotide sequence ID" value="XM_005702556.1"/>
</dbReference>
<dbReference type="eggNOG" id="KOG2513">
    <property type="taxonomic scope" value="Eukaryota"/>
</dbReference>
<comment type="subcellular location">
    <subcellularLocation>
        <location evidence="1">Membrane</location>
        <topology evidence="1">Multi-pass membrane protein</topology>
    </subcellularLocation>
</comment>
<dbReference type="InterPro" id="IPR049452">
    <property type="entry name" value="Anoctamin_TM"/>
</dbReference>
<evidence type="ECO:0000313" key="7">
    <source>
        <dbReference type="EMBL" id="EME26093.1"/>
    </source>
</evidence>